<evidence type="ECO:0000256" key="1">
    <source>
        <dbReference type="SAM" id="Phobius"/>
    </source>
</evidence>
<dbReference type="RefSeq" id="WP_408330508.1">
    <property type="nucleotide sequence ID" value="NZ_JAQQFH010000015.1"/>
</dbReference>
<protein>
    <submittedName>
        <fullName evidence="2">Uncharacterized protein</fullName>
    </submittedName>
</protein>
<comment type="caution">
    <text evidence="2">The sequence shown here is derived from an EMBL/GenBank/DDBJ whole genome shotgun (WGS) entry which is preliminary data.</text>
</comment>
<feature type="transmembrane region" description="Helical" evidence="1">
    <location>
        <begin position="50"/>
        <end position="74"/>
    </location>
</feature>
<proteinExistence type="predicted"/>
<evidence type="ECO:0000313" key="2">
    <source>
        <dbReference type="EMBL" id="MFL9886766.1"/>
    </source>
</evidence>
<accession>A0ABW8ZUT6</accession>
<keyword evidence="3" id="KW-1185">Reference proteome</keyword>
<name>A0ABW8ZUT6_9BURK</name>
<gene>
    <name evidence="2" type="ORF">PQR66_27245</name>
</gene>
<reference evidence="2 3" key="1">
    <citation type="journal article" date="2024" name="Chem. Sci.">
        <title>Discovery of megapolipeptins by genome mining of a Burkholderiales bacteria collection.</title>
        <authorList>
            <person name="Paulo B.S."/>
            <person name="Recchia M.J.J."/>
            <person name="Lee S."/>
            <person name="Fergusson C.H."/>
            <person name="Romanowski S.B."/>
            <person name="Hernandez A."/>
            <person name="Krull N."/>
            <person name="Liu D.Y."/>
            <person name="Cavanagh H."/>
            <person name="Bos A."/>
            <person name="Gray C.A."/>
            <person name="Murphy B.T."/>
            <person name="Linington R.G."/>
            <person name="Eustaquio A.S."/>
        </authorList>
    </citation>
    <scope>NUCLEOTIDE SEQUENCE [LARGE SCALE GENOMIC DNA]</scope>
    <source>
        <strain evidence="2 3">RL16-012-BIC-B</strain>
    </source>
</reference>
<feature type="transmembrane region" description="Helical" evidence="1">
    <location>
        <begin position="21"/>
        <end position="38"/>
    </location>
</feature>
<keyword evidence="1" id="KW-0812">Transmembrane</keyword>
<dbReference type="EMBL" id="JAQQFN010000023">
    <property type="protein sequence ID" value="MFL9886766.1"/>
    <property type="molecule type" value="Genomic_DNA"/>
</dbReference>
<keyword evidence="1" id="KW-0472">Membrane</keyword>
<keyword evidence="1" id="KW-1133">Transmembrane helix</keyword>
<dbReference type="Proteomes" id="UP001629249">
    <property type="component" value="Unassembled WGS sequence"/>
</dbReference>
<sequence>MDRIVTWYRTFNRLPFVAKRAIYTVLLLLLALFGTHVGRTDPDHGGDIILIAWVGIMWSTGLWIPLWILLRFVIFFKVHP</sequence>
<evidence type="ECO:0000313" key="3">
    <source>
        <dbReference type="Proteomes" id="UP001629249"/>
    </source>
</evidence>
<organism evidence="2 3">
    <name type="scientific">Paraburkholderia agricolaris</name>
    <dbReference type="NCBI Taxonomy" id="2152888"/>
    <lineage>
        <taxon>Bacteria</taxon>
        <taxon>Pseudomonadati</taxon>
        <taxon>Pseudomonadota</taxon>
        <taxon>Betaproteobacteria</taxon>
        <taxon>Burkholderiales</taxon>
        <taxon>Burkholderiaceae</taxon>
        <taxon>Paraburkholderia</taxon>
    </lineage>
</organism>